<evidence type="ECO:0000256" key="1">
    <source>
        <dbReference type="SAM" id="MobiDB-lite"/>
    </source>
</evidence>
<name>A0A5B7H3A2_PORTR</name>
<evidence type="ECO:0000313" key="3">
    <source>
        <dbReference type="Proteomes" id="UP000324222"/>
    </source>
</evidence>
<dbReference type="Proteomes" id="UP000324222">
    <property type="component" value="Unassembled WGS sequence"/>
</dbReference>
<gene>
    <name evidence="2" type="ORF">E2C01_058651</name>
</gene>
<sequence>MGASHASSHAQTPRISGGQPPQRLQLASDTTTACNATHLPEPRPSAAYAATAAVPADLIWWTTGVWVGMVSLKAEHTTVIFFLGKVNV</sequence>
<dbReference type="AlphaFoldDB" id="A0A5B7H3A2"/>
<feature type="region of interest" description="Disordered" evidence="1">
    <location>
        <begin position="1"/>
        <end position="28"/>
    </location>
</feature>
<keyword evidence="3" id="KW-1185">Reference proteome</keyword>
<feature type="compositionally biased region" description="Polar residues" evidence="1">
    <location>
        <begin position="1"/>
        <end position="14"/>
    </location>
</feature>
<dbReference type="EMBL" id="VSRR010022219">
    <property type="protein sequence ID" value="MPC64533.1"/>
    <property type="molecule type" value="Genomic_DNA"/>
</dbReference>
<accession>A0A5B7H3A2</accession>
<comment type="caution">
    <text evidence="2">The sequence shown here is derived from an EMBL/GenBank/DDBJ whole genome shotgun (WGS) entry which is preliminary data.</text>
</comment>
<organism evidence="2 3">
    <name type="scientific">Portunus trituberculatus</name>
    <name type="common">Swimming crab</name>
    <name type="synonym">Neptunus trituberculatus</name>
    <dbReference type="NCBI Taxonomy" id="210409"/>
    <lineage>
        <taxon>Eukaryota</taxon>
        <taxon>Metazoa</taxon>
        <taxon>Ecdysozoa</taxon>
        <taxon>Arthropoda</taxon>
        <taxon>Crustacea</taxon>
        <taxon>Multicrustacea</taxon>
        <taxon>Malacostraca</taxon>
        <taxon>Eumalacostraca</taxon>
        <taxon>Eucarida</taxon>
        <taxon>Decapoda</taxon>
        <taxon>Pleocyemata</taxon>
        <taxon>Brachyura</taxon>
        <taxon>Eubrachyura</taxon>
        <taxon>Portunoidea</taxon>
        <taxon>Portunidae</taxon>
        <taxon>Portuninae</taxon>
        <taxon>Portunus</taxon>
    </lineage>
</organism>
<reference evidence="2 3" key="1">
    <citation type="submission" date="2019-05" db="EMBL/GenBank/DDBJ databases">
        <title>Another draft genome of Portunus trituberculatus and its Hox gene families provides insights of decapod evolution.</title>
        <authorList>
            <person name="Jeong J.-H."/>
            <person name="Song I."/>
            <person name="Kim S."/>
            <person name="Choi T."/>
            <person name="Kim D."/>
            <person name="Ryu S."/>
            <person name="Kim W."/>
        </authorList>
    </citation>
    <scope>NUCLEOTIDE SEQUENCE [LARGE SCALE GENOMIC DNA]</scope>
    <source>
        <tissue evidence="2">Muscle</tissue>
    </source>
</reference>
<evidence type="ECO:0000313" key="2">
    <source>
        <dbReference type="EMBL" id="MPC64533.1"/>
    </source>
</evidence>
<protein>
    <submittedName>
        <fullName evidence="2">Uncharacterized protein</fullName>
    </submittedName>
</protein>
<proteinExistence type="predicted"/>